<sequence>MINEKILVLNAGSSSIKFQVYDFDEKVLAKGLCERIFLNDGVFQIEVNSEKNKKLIPFPTYQAAFECILKHLKMFNVINDFDEIIGAGHRIVQGGSYFQNSTLINQTVLEKIIEYSTLAPLHNKPEADVIKVVMEMIPNCRNVAVFDTTFHTTIPEKNYKYAIPQEWETKYLIRRYGFHGTSFRYITERMEQLLNRKPLNLIVCHLGNGASICAIKKSKSYNTSMGFTPLEGLIMGTRSGDIDASVVEYVMQQSALTVNEVVSKLNKASGLLGLTGSSDMRDVCADVQKNQVALAMYAERIANYIAQYWNQLEGDVDAIVFTAGVGENSSDTVVDVCNALKGLKIKIDSNQFVNKYDDARLVSSSESLIPVYQVRTNEELMIMRDVKTFGKLKF</sequence>
<keyword evidence="7" id="KW-0460">Magnesium</keyword>
<dbReference type="InterPro" id="IPR043129">
    <property type="entry name" value="ATPase_NBD"/>
</dbReference>
<comment type="similarity">
    <text evidence="1 7 8">Belongs to the acetokinase family.</text>
</comment>
<feature type="site" description="Transition state stabilizer" evidence="7">
    <location>
        <position position="238"/>
    </location>
</feature>
<dbReference type="Pfam" id="PF00871">
    <property type="entry name" value="Acetate_kinase"/>
    <property type="match status" value="1"/>
</dbReference>
<comment type="catalytic activity">
    <reaction evidence="7">
        <text>acetate + ATP = acetyl phosphate + ADP</text>
        <dbReference type="Rhea" id="RHEA:11352"/>
        <dbReference type="ChEBI" id="CHEBI:22191"/>
        <dbReference type="ChEBI" id="CHEBI:30089"/>
        <dbReference type="ChEBI" id="CHEBI:30616"/>
        <dbReference type="ChEBI" id="CHEBI:456216"/>
        <dbReference type="EC" id="2.7.2.1"/>
    </reaction>
</comment>
<name>A0A292IHL5_9MOLU</name>
<comment type="subcellular location">
    <subcellularLocation>
        <location evidence="7">Cytoplasm</location>
    </subcellularLocation>
</comment>
<dbReference type="EC" id="2.7.2.1" evidence="7"/>
<dbReference type="PIRSF" id="PIRSF000722">
    <property type="entry name" value="Acetate_prop_kin"/>
    <property type="match status" value="1"/>
</dbReference>
<keyword evidence="6 7" id="KW-0067">ATP-binding</keyword>
<evidence type="ECO:0000256" key="5">
    <source>
        <dbReference type="ARBA" id="ARBA00022777"/>
    </source>
</evidence>
<feature type="binding site" evidence="7">
    <location>
        <position position="378"/>
    </location>
    <ligand>
        <name>Mg(2+)</name>
        <dbReference type="ChEBI" id="CHEBI:18420"/>
    </ligand>
</feature>
<comment type="subunit">
    <text evidence="7">Homodimer.</text>
</comment>
<evidence type="ECO:0000256" key="2">
    <source>
        <dbReference type="ARBA" id="ARBA00022679"/>
    </source>
</evidence>
<reference evidence="9 10" key="1">
    <citation type="journal article" date="2015" name="Clin. Infect. Dis.">
        <title>Genomic Investigations unmask Mycoplasma amphoriforme, a new respiratory pathogen.</title>
        <authorList>
            <person name="Gillespie S.H."/>
            <person name="Ling C.L."/>
            <person name="Oravcova K."/>
            <person name="Pinheiro M."/>
            <person name="Wells L."/>
            <person name="Bryant J.M."/>
            <person name="McHugh T.D."/>
            <person name="Bebear C."/>
            <person name="Webster D."/>
            <person name="Harris S.R."/>
            <person name="Seth-Smith H.M."/>
            <person name="Thomson N.R."/>
        </authorList>
    </citation>
    <scope>NUCLEOTIDE SEQUENCE [LARGE SCALE GENOMIC DNA]</scope>
    <source>
        <strain evidence="9 10">A39</strain>
    </source>
</reference>
<feature type="binding site" evidence="7">
    <location>
        <begin position="205"/>
        <end position="209"/>
    </location>
    <ligand>
        <name>ATP</name>
        <dbReference type="ChEBI" id="CHEBI:30616"/>
    </ligand>
</feature>
<dbReference type="HAMAP" id="MF_00020">
    <property type="entry name" value="Acetate_kinase"/>
    <property type="match status" value="1"/>
</dbReference>
<proteinExistence type="inferred from homology"/>
<feature type="site" description="Transition state stabilizer" evidence="7">
    <location>
        <position position="179"/>
    </location>
</feature>
<dbReference type="PRINTS" id="PR00471">
    <property type="entry name" value="ACETATEKNASE"/>
</dbReference>
<dbReference type="PANTHER" id="PTHR21060:SF15">
    <property type="entry name" value="ACETATE KINASE-RELATED"/>
    <property type="match status" value="1"/>
</dbReference>
<dbReference type="GO" id="GO:0005737">
    <property type="term" value="C:cytoplasm"/>
    <property type="evidence" value="ECO:0007669"/>
    <property type="project" value="UniProtKB-SubCell"/>
</dbReference>
<dbReference type="Proteomes" id="UP000261764">
    <property type="component" value="Chromosome I"/>
</dbReference>
<dbReference type="Gene3D" id="3.30.420.40">
    <property type="match status" value="2"/>
</dbReference>
<dbReference type="GO" id="GO:0000287">
    <property type="term" value="F:magnesium ion binding"/>
    <property type="evidence" value="ECO:0007669"/>
    <property type="project" value="UniProtKB-UniRule"/>
</dbReference>
<evidence type="ECO:0000256" key="4">
    <source>
        <dbReference type="ARBA" id="ARBA00022741"/>
    </source>
</evidence>
<protein>
    <recommendedName>
        <fullName evidence="7">Acetate kinase</fullName>
        <ecNumber evidence="7">2.7.2.1</ecNumber>
    </recommendedName>
    <alternativeName>
        <fullName evidence="7">Acetokinase</fullName>
    </alternativeName>
</protein>
<organism evidence="9 10">
    <name type="scientific">Mycoplasma amphoriforme A39</name>
    <dbReference type="NCBI Taxonomy" id="572419"/>
    <lineage>
        <taxon>Bacteria</taxon>
        <taxon>Bacillati</taxon>
        <taxon>Mycoplasmatota</taxon>
        <taxon>Mollicutes</taxon>
        <taxon>Mycoplasmataceae</taxon>
        <taxon>Mycoplasma</taxon>
    </lineage>
</organism>
<dbReference type="CDD" id="cd24010">
    <property type="entry name" value="ASKHA_NBD_AcK_PK"/>
    <property type="match status" value="1"/>
</dbReference>
<dbReference type="GO" id="GO:0006083">
    <property type="term" value="P:acetate metabolic process"/>
    <property type="evidence" value="ECO:0007669"/>
    <property type="project" value="TreeGrafter"/>
</dbReference>
<dbReference type="GO" id="GO:0006085">
    <property type="term" value="P:acetyl-CoA biosynthetic process"/>
    <property type="evidence" value="ECO:0007669"/>
    <property type="project" value="UniProtKB-UniRule"/>
</dbReference>
<comment type="cofactor">
    <cofactor evidence="7">
        <name>Mg(2+)</name>
        <dbReference type="ChEBI" id="CHEBI:18420"/>
    </cofactor>
    <cofactor evidence="7">
        <name>Mn(2+)</name>
        <dbReference type="ChEBI" id="CHEBI:29035"/>
    </cofactor>
    <text evidence="7">Mg(2+). Can also accept Mn(2+).</text>
</comment>
<dbReference type="RefSeq" id="WP_343251516.1">
    <property type="nucleotide sequence ID" value="NZ_HG937516.1"/>
</dbReference>
<comment type="function">
    <text evidence="7">Catalyzes the formation of acetyl phosphate from acetate and ATP. Can also catalyze the reverse reaction.</text>
</comment>
<accession>A0A292IHL5</accession>
<keyword evidence="5 7" id="KW-0418">Kinase</keyword>
<dbReference type="InterPro" id="IPR000890">
    <property type="entry name" value="Aliphatic_acid_kin_short-chain"/>
</dbReference>
<feature type="binding site" evidence="7">
    <location>
        <begin position="324"/>
        <end position="328"/>
    </location>
    <ligand>
        <name>ATP</name>
        <dbReference type="ChEBI" id="CHEBI:30616"/>
    </ligand>
</feature>
<dbReference type="InterPro" id="IPR023865">
    <property type="entry name" value="Aliphatic_acid_kinase_CS"/>
</dbReference>
<dbReference type="GO" id="GO:0005524">
    <property type="term" value="F:ATP binding"/>
    <property type="evidence" value="ECO:0007669"/>
    <property type="project" value="UniProtKB-KW"/>
</dbReference>
<dbReference type="UniPathway" id="UPA00340">
    <property type="reaction ID" value="UER00458"/>
</dbReference>
<dbReference type="PANTHER" id="PTHR21060">
    <property type="entry name" value="ACETATE KINASE"/>
    <property type="match status" value="1"/>
</dbReference>
<evidence type="ECO:0000256" key="6">
    <source>
        <dbReference type="ARBA" id="ARBA00022840"/>
    </source>
</evidence>
<feature type="binding site" evidence="7">
    <location>
        <begin position="279"/>
        <end position="281"/>
    </location>
    <ligand>
        <name>ATP</name>
        <dbReference type="ChEBI" id="CHEBI:30616"/>
    </ligand>
</feature>
<evidence type="ECO:0000256" key="1">
    <source>
        <dbReference type="ARBA" id="ARBA00008748"/>
    </source>
</evidence>
<dbReference type="AlphaFoldDB" id="A0A292IHL5"/>
<keyword evidence="7" id="KW-0963">Cytoplasm</keyword>
<dbReference type="SUPFAM" id="SSF53067">
    <property type="entry name" value="Actin-like ATPase domain"/>
    <property type="match status" value="2"/>
</dbReference>
<evidence type="ECO:0000313" key="10">
    <source>
        <dbReference type="Proteomes" id="UP000261764"/>
    </source>
</evidence>
<keyword evidence="2 7" id="KW-0808">Transferase</keyword>
<dbReference type="GO" id="GO:0008776">
    <property type="term" value="F:acetate kinase activity"/>
    <property type="evidence" value="ECO:0007669"/>
    <property type="project" value="UniProtKB-UniRule"/>
</dbReference>
<feature type="binding site" evidence="7">
    <location>
        <position position="17"/>
    </location>
    <ligand>
        <name>ATP</name>
        <dbReference type="ChEBI" id="CHEBI:30616"/>
    </ligand>
</feature>
<evidence type="ECO:0000256" key="8">
    <source>
        <dbReference type="RuleBase" id="RU003835"/>
    </source>
</evidence>
<feature type="binding site" evidence="7">
    <location>
        <position position="90"/>
    </location>
    <ligand>
        <name>substrate</name>
    </ligand>
</feature>
<evidence type="ECO:0000313" key="9">
    <source>
        <dbReference type="EMBL" id="CDN40175.1"/>
    </source>
</evidence>
<feature type="binding site" evidence="7">
    <location>
        <position position="10"/>
    </location>
    <ligand>
        <name>Mg(2+)</name>
        <dbReference type="ChEBI" id="CHEBI:18420"/>
    </ligand>
</feature>
<keyword evidence="10" id="KW-1185">Reference proteome</keyword>
<dbReference type="NCBIfam" id="TIGR00016">
    <property type="entry name" value="ackA"/>
    <property type="match status" value="1"/>
</dbReference>
<keyword evidence="4 7" id="KW-0547">Nucleotide-binding</keyword>
<comment type="pathway">
    <text evidence="7">Metabolic intermediate biosynthesis; acetyl-CoA biosynthesis; acetyl-CoA from acetate: step 1/2.</text>
</comment>
<evidence type="ECO:0000256" key="7">
    <source>
        <dbReference type="HAMAP-Rule" id="MF_00020"/>
    </source>
</evidence>
<keyword evidence="3 7" id="KW-0479">Metal-binding</keyword>
<dbReference type="InterPro" id="IPR004372">
    <property type="entry name" value="Ac/propionate_kinase"/>
</dbReference>
<dbReference type="PROSITE" id="PS01075">
    <property type="entry name" value="ACETATE_KINASE_1"/>
    <property type="match status" value="1"/>
</dbReference>
<gene>
    <name evidence="7" type="primary">ackA</name>
    <name evidence="9" type="ORF">MAMA39_00500</name>
</gene>
<dbReference type="KEGG" id="mamp:MAMA39_00500"/>
<feature type="active site" description="Proton donor/acceptor" evidence="7">
    <location>
        <position position="147"/>
    </location>
</feature>
<dbReference type="EMBL" id="HG937516">
    <property type="protein sequence ID" value="CDN40175.1"/>
    <property type="molecule type" value="Genomic_DNA"/>
</dbReference>
<evidence type="ECO:0000256" key="3">
    <source>
        <dbReference type="ARBA" id="ARBA00022723"/>
    </source>
</evidence>